<reference evidence="4 5" key="1">
    <citation type="submission" date="2016-12" db="EMBL/GenBank/DDBJ databases">
        <title>The draft genome sequence of HSLHS2.</title>
        <authorList>
            <person name="Hu D."/>
            <person name="Wang L."/>
            <person name="Shao Z."/>
        </authorList>
    </citation>
    <scope>NUCLEOTIDE SEQUENCE [LARGE SCALE GENOMIC DNA]</scope>
    <source>
        <strain evidence="4">MCCC 1A06712</strain>
    </source>
</reference>
<comment type="caution">
    <text evidence="4">The sequence shown here is derived from an EMBL/GenBank/DDBJ whole genome shotgun (WGS) entry which is preliminary data.</text>
</comment>
<dbReference type="AlphaFoldDB" id="A0A251X0E8"/>
<feature type="domain" description="Transglycosylase SLT" evidence="3">
    <location>
        <begin position="28"/>
        <end position="150"/>
    </location>
</feature>
<accession>A0A251X0E8</accession>
<sequence length="219" mass="24104">MMKFVLPLFIAIAAPAAASVPDCERIAREHASRVGAPPDLVVAVARHESGYDPNGVDKRAWPWAVNFNGEGHYFDTRQEALAFITRISTAGAVNFDVGCMQINYRWHGDQFSDLNQMLDPDHNVAYGADYLASLAAETGDWQSAVGRYHSRDDTRATEYAAAVSTIADFSPAASEFSDPGPLIGFDVSQTEMAGPQHVPPRLRVQWDKVQHFRALLAQR</sequence>
<protein>
    <recommendedName>
        <fullName evidence="3">Transglycosylase SLT domain-containing protein</fullName>
    </recommendedName>
</protein>
<gene>
    <name evidence="4" type="ORF">BVC71_01225</name>
</gene>
<dbReference type="InterPro" id="IPR023346">
    <property type="entry name" value="Lysozyme-like_dom_sf"/>
</dbReference>
<name>A0A251X0E8_9RHOB</name>
<keyword evidence="2" id="KW-0732">Signal</keyword>
<comment type="similarity">
    <text evidence="1">Belongs to the virb1 family.</text>
</comment>
<feature type="signal peptide" evidence="2">
    <location>
        <begin position="1"/>
        <end position="18"/>
    </location>
</feature>
<dbReference type="RefSeq" id="WP_086449817.1">
    <property type="nucleotide sequence ID" value="NZ_MSPP01000001.1"/>
</dbReference>
<evidence type="ECO:0000313" key="4">
    <source>
        <dbReference type="EMBL" id="OUD10167.1"/>
    </source>
</evidence>
<evidence type="ECO:0000256" key="1">
    <source>
        <dbReference type="ARBA" id="ARBA00009387"/>
    </source>
</evidence>
<dbReference type="Pfam" id="PF01464">
    <property type="entry name" value="SLT"/>
    <property type="match status" value="1"/>
</dbReference>
<dbReference type="InterPro" id="IPR008258">
    <property type="entry name" value="Transglycosylase_SLT_dom_1"/>
</dbReference>
<organism evidence="4 5">
    <name type="scientific">Marivivens niveibacter</name>
    <dbReference type="NCBI Taxonomy" id="1930667"/>
    <lineage>
        <taxon>Bacteria</taxon>
        <taxon>Pseudomonadati</taxon>
        <taxon>Pseudomonadota</taxon>
        <taxon>Alphaproteobacteria</taxon>
        <taxon>Rhodobacterales</taxon>
        <taxon>Paracoccaceae</taxon>
        <taxon>Marivivens group</taxon>
        <taxon>Marivivens</taxon>
    </lineage>
</organism>
<dbReference type="SUPFAM" id="SSF53955">
    <property type="entry name" value="Lysozyme-like"/>
    <property type="match status" value="1"/>
</dbReference>
<dbReference type="Gene3D" id="1.10.530.10">
    <property type="match status" value="1"/>
</dbReference>
<dbReference type="OrthoDB" id="5945995at2"/>
<proteinExistence type="inferred from homology"/>
<evidence type="ECO:0000313" key="5">
    <source>
        <dbReference type="Proteomes" id="UP000194664"/>
    </source>
</evidence>
<dbReference type="Proteomes" id="UP000194664">
    <property type="component" value="Unassembled WGS sequence"/>
</dbReference>
<keyword evidence="5" id="KW-1185">Reference proteome</keyword>
<evidence type="ECO:0000259" key="3">
    <source>
        <dbReference type="Pfam" id="PF01464"/>
    </source>
</evidence>
<dbReference type="EMBL" id="MSPP01000001">
    <property type="protein sequence ID" value="OUD10167.1"/>
    <property type="molecule type" value="Genomic_DNA"/>
</dbReference>
<feature type="chain" id="PRO_5012535637" description="Transglycosylase SLT domain-containing protein" evidence="2">
    <location>
        <begin position="19"/>
        <end position="219"/>
    </location>
</feature>
<evidence type="ECO:0000256" key="2">
    <source>
        <dbReference type="SAM" id="SignalP"/>
    </source>
</evidence>